<organism evidence="4 5">
    <name type="scientific">Adiantum capillus-veneris</name>
    <name type="common">Maidenhair fern</name>
    <dbReference type="NCBI Taxonomy" id="13818"/>
    <lineage>
        <taxon>Eukaryota</taxon>
        <taxon>Viridiplantae</taxon>
        <taxon>Streptophyta</taxon>
        <taxon>Embryophyta</taxon>
        <taxon>Tracheophyta</taxon>
        <taxon>Polypodiopsida</taxon>
        <taxon>Polypodiidae</taxon>
        <taxon>Polypodiales</taxon>
        <taxon>Pteridineae</taxon>
        <taxon>Pteridaceae</taxon>
        <taxon>Vittarioideae</taxon>
        <taxon>Adiantum</taxon>
    </lineage>
</organism>
<evidence type="ECO:0000256" key="2">
    <source>
        <dbReference type="SAM" id="MobiDB-lite"/>
    </source>
</evidence>
<dbReference type="PANTHER" id="PTHR13360">
    <property type="entry name" value="ACTIVATING SIGNAL COINTEGRATOR 1 COMPLEX SUBUNIT 1"/>
    <property type="match status" value="1"/>
</dbReference>
<dbReference type="SUPFAM" id="SSF54791">
    <property type="entry name" value="Eukaryotic type KH-domain (KH-domain type I)"/>
    <property type="match status" value="1"/>
</dbReference>
<feature type="region of interest" description="Disordered" evidence="2">
    <location>
        <begin position="43"/>
        <end position="68"/>
    </location>
</feature>
<dbReference type="GO" id="GO:0006355">
    <property type="term" value="P:regulation of DNA-templated transcription"/>
    <property type="evidence" value="ECO:0007669"/>
    <property type="project" value="TreeGrafter"/>
</dbReference>
<dbReference type="PANTHER" id="PTHR13360:SF1">
    <property type="entry name" value="ACTIVATING SIGNAL COINTEGRATOR 1 COMPLEX SUBUNIT 1"/>
    <property type="match status" value="1"/>
</dbReference>
<evidence type="ECO:0000313" key="4">
    <source>
        <dbReference type="EMBL" id="KAI5063152.1"/>
    </source>
</evidence>
<sequence>MALRTVARLRSTCGLQLRTLAQITQDSRKVFACSYSADASTNEGFHDEEKLGNPAIIPDNKAAGEETEDALQTEQSKETQFRASIKVGAPYLRFIVGRRGMAVKNIEKATNTRIVVPPAKDITNIANLVVKSGSQKSVDQALAKIKDVLHRAERIPDLQYSHFISLPLASHEGLVEQLRRFRKNVLNEEEQANSYVSWFPETAEKEISIANAVKTTDKASKIKSSRILDPDLEAFFSDEESSDDENELRESPLAKISNYLFIKPETVHITVVMLKLFTDESVKAAADVLEGLQSKVLEILDGKEPKVFLRGVDCLRGNPAEARVLAMKVIEPDNNNYLQRACHFIRDAFSEAGLVAVADMKQELTLHATLMSTSRGRRLGNKPFDARKILAKYRLQDWGEHTMNELSLKFLHKWRAPGDRRFCLSDHSM</sequence>
<dbReference type="Proteomes" id="UP000886520">
    <property type="component" value="Chromosome 21"/>
</dbReference>
<dbReference type="PROSITE" id="PS50084">
    <property type="entry name" value="KH_TYPE_1"/>
    <property type="match status" value="1"/>
</dbReference>
<dbReference type="InterPro" id="IPR036612">
    <property type="entry name" value="KH_dom_type_1_sf"/>
</dbReference>
<evidence type="ECO:0000256" key="1">
    <source>
        <dbReference type="PROSITE-ProRule" id="PRU00117"/>
    </source>
</evidence>
<protein>
    <recommendedName>
        <fullName evidence="3">K Homology domain-containing protein</fullName>
    </recommendedName>
</protein>
<keyword evidence="5" id="KW-1185">Reference proteome</keyword>
<keyword evidence="1" id="KW-0694">RNA-binding</keyword>
<comment type="caution">
    <text evidence="4">The sequence shown here is derived from an EMBL/GenBank/DDBJ whole genome shotgun (WGS) entry which is preliminary data.</text>
</comment>
<dbReference type="Gene3D" id="3.90.1140.10">
    <property type="entry name" value="Cyclic phosphodiesterase"/>
    <property type="match status" value="1"/>
</dbReference>
<dbReference type="InterPro" id="IPR009210">
    <property type="entry name" value="ASCC1"/>
</dbReference>
<evidence type="ECO:0000259" key="3">
    <source>
        <dbReference type="SMART" id="SM00322"/>
    </source>
</evidence>
<gene>
    <name evidence="4" type="ORF">GOP47_0021699</name>
</gene>
<dbReference type="EMBL" id="JABFUD020000021">
    <property type="protein sequence ID" value="KAI5063152.1"/>
    <property type="molecule type" value="Genomic_DNA"/>
</dbReference>
<dbReference type="AlphaFoldDB" id="A0A9D4U8B2"/>
<dbReference type="GO" id="GO:0005634">
    <property type="term" value="C:nucleus"/>
    <property type="evidence" value="ECO:0007669"/>
    <property type="project" value="TreeGrafter"/>
</dbReference>
<feature type="domain" description="K Homology" evidence="3">
    <location>
        <begin position="79"/>
        <end position="150"/>
    </location>
</feature>
<dbReference type="Pfam" id="PF10469">
    <property type="entry name" value="AKAP7_NLS"/>
    <property type="match status" value="1"/>
</dbReference>
<evidence type="ECO:0000313" key="5">
    <source>
        <dbReference type="Proteomes" id="UP000886520"/>
    </source>
</evidence>
<name>A0A9D4U8B2_ADICA</name>
<reference evidence="4" key="1">
    <citation type="submission" date="2021-01" db="EMBL/GenBank/DDBJ databases">
        <title>Adiantum capillus-veneris genome.</title>
        <authorList>
            <person name="Fang Y."/>
            <person name="Liao Q."/>
        </authorList>
    </citation>
    <scope>NUCLEOTIDE SEQUENCE</scope>
    <source>
        <strain evidence="4">H3</strain>
        <tissue evidence="4">Leaf</tissue>
    </source>
</reference>
<dbReference type="Pfam" id="PF00013">
    <property type="entry name" value="KH_1"/>
    <property type="match status" value="1"/>
</dbReference>
<dbReference type="CDD" id="cd00105">
    <property type="entry name" value="KH-I"/>
    <property type="match status" value="1"/>
</dbReference>
<dbReference type="Gene3D" id="3.30.1370.10">
    <property type="entry name" value="K Homology domain, type 1"/>
    <property type="match status" value="1"/>
</dbReference>
<proteinExistence type="predicted"/>
<dbReference type="SMART" id="SM00322">
    <property type="entry name" value="KH"/>
    <property type="match status" value="1"/>
</dbReference>
<dbReference type="InterPro" id="IPR019510">
    <property type="entry name" value="AKAP7-like_phosphoesterase"/>
</dbReference>
<dbReference type="GO" id="GO:0003723">
    <property type="term" value="F:RNA binding"/>
    <property type="evidence" value="ECO:0007669"/>
    <property type="project" value="UniProtKB-UniRule"/>
</dbReference>
<dbReference type="InterPro" id="IPR004088">
    <property type="entry name" value="KH_dom_type_1"/>
</dbReference>
<dbReference type="InterPro" id="IPR004087">
    <property type="entry name" value="KH_dom"/>
</dbReference>
<accession>A0A9D4U8B2</accession>
<dbReference type="OrthoDB" id="277832at2759"/>
<dbReference type="GO" id="GO:0006307">
    <property type="term" value="P:DNA alkylation repair"/>
    <property type="evidence" value="ECO:0007669"/>
    <property type="project" value="InterPro"/>
</dbReference>